<proteinExistence type="predicted"/>
<dbReference type="PATRIC" id="fig|1354251.4.peg.2362"/>
<dbReference type="OrthoDB" id="8772893at2"/>
<comment type="caution">
    <text evidence="1">The sequence shown here is derived from an EMBL/GenBank/DDBJ whole genome shotgun (WGS) entry which is preliminary data.</text>
</comment>
<dbReference type="GO" id="GO:0032259">
    <property type="term" value="P:methylation"/>
    <property type="evidence" value="ECO:0007669"/>
    <property type="project" value="UniProtKB-KW"/>
</dbReference>
<dbReference type="EMBL" id="LXER01000019">
    <property type="protein sequence ID" value="OAT31358.1"/>
    <property type="molecule type" value="Genomic_DNA"/>
</dbReference>
<dbReference type="InterPro" id="IPR029063">
    <property type="entry name" value="SAM-dependent_MTases_sf"/>
</dbReference>
<dbReference type="GO" id="GO:0008168">
    <property type="term" value="F:methyltransferase activity"/>
    <property type="evidence" value="ECO:0007669"/>
    <property type="project" value="UniProtKB-KW"/>
</dbReference>
<dbReference type="SUPFAM" id="SSF53335">
    <property type="entry name" value="S-adenosyl-L-methionine-dependent methyltransferases"/>
    <property type="match status" value="1"/>
</dbReference>
<dbReference type="Pfam" id="PF13489">
    <property type="entry name" value="Methyltransf_23"/>
    <property type="match status" value="1"/>
</dbReference>
<keyword evidence="1" id="KW-0489">Methyltransferase</keyword>
<dbReference type="AlphaFoldDB" id="A0A1B7INU5"/>
<keyword evidence="2" id="KW-1185">Reference proteome</keyword>
<reference evidence="1 2" key="1">
    <citation type="submission" date="2016-04" db="EMBL/GenBank/DDBJ databases">
        <title>ATOL: Assembling a taxonomically balanced genome-scale reconstruction of the evolutionary history of the Enterobacteriaceae.</title>
        <authorList>
            <person name="Plunkett G.III."/>
            <person name="Neeno-Eckwall E.C."/>
            <person name="Glasner J.D."/>
            <person name="Perna N.T."/>
        </authorList>
    </citation>
    <scope>NUCLEOTIDE SEQUENCE [LARGE SCALE GENOMIC DNA]</scope>
    <source>
        <strain evidence="1 2">ATCC 51605</strain>
    </source>
</reference>
<organism evidence="1 2">
    <name type="scientific">Buttiauxella brennerae ATCC 51605</name>
    <dbReference type="NCBI Taxonomy" id="1354251"/>
    <lineage>
        <taxon>Bacteria</taxon>
        <taxon>Pseudomonadati</taxon>
        <taxon>Pseudomonadota</taxon>
        <taxon>Gammaproteobacteria</taxon>
        <taxon>Enterobacterales</taxon>
        <taxon>Enterobacteriaceae</taxon>
        <taxon>Buttiauxella</taxon>
    </lineage>
</organism>
<accession>A0A1B7INU5</accession>
<name>A0A1B7INU5_9ENTR</name>
<protein>
    <submittedName>
        <fullName evidence="1">Putative S-adenosyl-L-methionine-dependent methyltransferase</fullName>
    </submittedName>
</protein>
<evidence type="ECO:0000313" key="1">
    <source>
        <dbReference type="EMBL" id="OAT31358.1"/>
    </source>
</evidence>
<evidence type="ECO:0000313" key="2">
    <source>
        <dbReference type="Proteomes" id="UP000078410"/>
    </source>
</evidence>
<gene>
    <name evidence="1" type="ORF">M975_2283</name>
</gene>
<dbReference type="Proteomes" id="UP000078410">
    <property type="component" value="Unassembled WGS sequence"/>
</dbReference>
<keyword evidence="1" id="KW-0808">Transferase</keyword>
<dbReference type="RefSeq" id="WP_064559429.1">
    <property type="nucleotide sequence ID" value="NZ_LXER01000019.1"/>
</dbReference>
<dbReference type="PANTHER" id="PTHR43861">
    <property type="entry name" value="TRANS-ACONITATE 2-METHYLTRANSFERASE-RELATED"/>
    <property type="match status" value="1"/>
</dbReference>
<sequence length="215" mass="24283">MSFKVSGGKIEDGIVFGNAFDKYGSKNPIVKWIMSGFDSSLEHFVVHANPETIHEVGCGEGFWVNKWNSQGLKAVGSDFSHDVISLARENATAANLMPDVFNVKSIYDLKEGIDSADLIVCCEVMEHLEEPDKAMKILQSLVDKYLIISVPREPIWCALNMARGKYIRNFGNTPGHIQHWSKKSFIKFIQSYFKVIEVSSPFPWTMLLCVPYEQK</sequence>
<dbReference type="Gene3D" id="3.40.50.150">
    <property type="entry name" value="Vaccinia Virus protein VP39"/>
    <property type="match status" value="1"/>
</dbReference>